<protein>
    <submittedName>
        <fullName evidence="3">Polyketide cyclase / dehydrase and lipid transport</fullName>
    </submittedName>
</protein>
<name>A0A1G6XE95_9PSEU</name>
<gene>
    <name evidence="3" type="ORF">SAMN05216174_11762</name>
</gene>
<dbReference type="InterPro" id="IPR047137">
    <property type="entry name" value="ORF3"/>
</dbReference>
<dbReference type="OrthoDB" id="3695445at2"/>
<dbReference type="STRING" id="1271860.SAMN05216174_11762"/>
<dbReference type="PANTHER" id="PTHR33824:SF7">
    <property type="entry name" value="POLYKETIDE CYCLASE_DEHYDRASE AND LIPID TRANSPORT SUPERFAMILY PROTEIN"/>
    <property type="match status" value="1"/>
</dbReference>
<keyword evidence="4" id="KW-1185">Reference proteome</keyword>
<organism evidence="3 4">
    <name type="scientific">Actinokineospora iranica</name>
    <dbReference type="NCBI Taxonomy" id="1271860"/>
    <lineage>
        <taxon>Bacteria</taxon>
        <taxon>Bacillati</taxon>
        <taxon>Actinomycetota</taxon>
        <taxon>Actinomycetes</taxon>
        <taxon>Pseudonocardiales</taxon>
        <taxon>Pseudonocardiaceae</taxon>
        <taxon>Actinokineospora</taxon>
    </lineage>
</organism>
<sequence length="184" mass="20583">MSIIVETIDVHAPVSATYDQWTQFESFPEFMDGVTEVRQLDDVRLHWVTRIGGMTREFDATITEQIPDRRIAWRSDDGPDHAGEITFDQVDAATTRVTARMVVDPEGFVENAADKAGVLSRRVKGDLKRFREFLEDRGGMPTGAWRGQVGSTFDTTPERTVADSAPVERTSATIADPIRPADQR</sequence>
<feature type="region of interest" description="Disordered" evidence="1">
    <location>
        <begin position="152"/>
        <end position="184"/>
    </location>
</feature>
<dbReference type="PANTHER" id="PTHR33824">
    <property type="entry name" value="POLYKETIDE CYCLASE/DEHYDRASE AND LIPID TRANSPORT SUPERFAMILY PROTEIN"/>
    <property type="match status" value="1"/>
</dbReference>
<evidence type="ECO:0000313" key="4">
    <source>
        <dbReference type="Proteomes" id="UP000199501"/>
    </source>
</evidence>
<dbReference type="AlphaFoldDB" id="A0A1G6XE95"/>
<evidence type="ECO:0000259" key="2">
    <source>
        <dbReference type="Pfam" id="PF03364"/>
    </source>
</evidence>
<dbReference type="EMBL" id="FMZZ01000017">
    <property type="protein sequence ID" value="SDD76480.1"/>
    <property type="molecule type" value="Genomic_DNA"/>
</dbReference>
<evidence type="ECO:0000313" key="3">
    <source>
        <dbReference type="EMBL" id="SDD76480.1"/>
    </source>
</evidence>
<dbReference type="Pfam" id="PF03364">
    <property type="entry name" value="Polyketide_cyc"/>
    <property type="match status" value="1"/>
</dbReference>
<dbReference type="InterPro" id="IPR023393">
    <property type="entry name" value="START-like_dom_sf"/>
</dbReference>
<evidence type="ECO:0000256" key="1">
    <source>
        <dbReference type="SAM" id="MobiDB-lite"/>
    </source>
</evidence>
<feature type="domain" description="Coenzyme Q-binding protein COQ10 START" evidence="2">
    <location>
        <begin position="10"/>
        <end position="129"/>
    </location>
</feature>
<dbReference type="Proteomes" id="UP000199501">
    <property type="component" value="Unassembled WGS sequence"/>
</dbReference>
<dbReference type="SUPFAM" id="SSF55961">
    <property type="entry name" value="Bet v1-like"/>
    <property type="match status" value="1"/>
</dbReference>
<reference evidence="4" key="1">
    <citation type="submission" date="2016-10" db="EMBL/GenBank/DDBJ databases">
        <authorList>
            <person name="Varghese N."/>
            <person name="Submissions S."/>
        </authorList>
    </citation>
    <scope>NUCLEOTIDE SEQUENCE [LARGE SCALE GENOMIC DNA]</scope>
    <source>
        <strain evidence="4">IBRC-M 10403</strain>
    </source>
</reference>
<dbReference type="Gene3D" id="3.30.530.20">
    <property type="match status" value="1"/>
</dbReference>
<dbReference type="InterPro" id="IPR005031">
    <property type="entry name" value="COQ10_START"/>
</dbReference>
<dbReference type="CDD" id="cd07817">
    <property type="entry name" value="SRPBCC_8"/>
    <property type="match status" value="1"/>
</dbReference>
<accession>A0A1G6XE95</accession>
<proteinExistence type="predicted"/>